<accession>A0A7J5Y7M5</accession>
<dbReference type="AlphaFoldDB" id="A0A7J5Y7M5"/>
<name>A0A7J5Y7M5_DISMA</name>
<proteinExistence type="predicted"/>
<keyword evidence="3" id="KW-1185">Reference proteome</keyword>
<evidence type="ECO:0000313" key="3">
    <source>
        <dbReference type="Proteomes" id="UP000518266"/>
    </source>
</evidence>
<gene>
    <name evidence="2" type="ORF">F7725_008598</name>
</gene>
<comment type="caution">
    <text evidence="2">The sequence shown here is derived from an EMBL/GenBank/DDBJ whole genome shotgun (WGS) entry which is preliminary data.</text>
</comment>
<dbReference type="Proteomes" id="UP000518266">
    <property type="component" value="Unassembled WGS sequence"/>
</dbReference>
<dbReference type="EMBL" id="JAAKFY010000015">
    <property type="protein sequence ID" value="KAF3845435.1"/>
    <property type="molecule type" value="Genomic_DNA"/>
</dbReference>
<sequence length="272" mass="28827">MSRCTSRYAASRAARAWIRLESTVCSERDSSSSRRETASSWSICRRSSSSIELLSPSTESDLCSALTVARSTSPAASELSPHSDPASAPPPPASAPPLLYAGFGEVNSASLCSGSSFLMKDVNREWVDAGAMLLSDNERFLEAGASIKDSHWKPSIRGMSPSSWLWSSCSIGTISIPNLKHTRTKFDVASGTGGADELPHRGFESRVFLRVAPPGLAQVPDPPGDVQVGLVGAWFAFGADVFGQVSLQDGRQVQFGETGRRLSVTTSGGVTL</sequence>
<reference evidence="2 3" key="1">
    <citation type="submission" date="2020-03" db="EMBL/GenBank/DDBJ databases">
        <title>Dissostichus mawsoni Genome sequencing and assembly.</title>
        <authorList>
            <person name="Park H."/>
        </authorList>
    </citation>
    <scope>NUCLEOTIDE SEQUENCE [LARGE SCALE GENOMIC DNA]</scope>
    <source>
        <strain evidence="2">DM0001</strain>
        <tissue evidence="2">Muscle</tissue>
    </source>
</reference>
<organism evidence="2 3">
    <name type="scientific">Dissostichus mawsoni</name>
    <name type="common">Antarctic cod</name>
    <dbReference type="NCBI Taxonomy" id="36200"/>
    <lineage>
        <taxon>Eukaryota</taxon>
        <taxon>Metazoa</taxon>
        <taxon>Chordata</taxon>
        <taxon>Craniata</taxon>
        <taxon>Vertebrata</taxon>
        <taxon>Euteleostomi</taxon>
        <taxon>Actinopterygii</taxon>
        <taxon>Neopterygii</taxon>
        <taxon>Teleostei</taxon>
        <taxon>Neoteleostei</taxon>
        <taxon>Acanthomorphata</taxon>
        <taxon>Eupercaria</taxon>
        <taxon>Perciformes</taxon>
        <taxon>Notothenioidei</taxon>
        <taxon>Nototheniidae</taxon>
        <taxon>Dissostichus</taxon>
    </lineage>
</organism>
<feature type="region of interest" description="Disordered" evidence="1">
    <location>
        <begin position="74"/>
        <end position="93"/>
    </location>
</feature>
<protein>
    <submittedName>
        <fullName evidence="2">Uncharacterized protein</fullName>
    </submittedName>
</protein>
<evidence type="ECO:0000313" key="2">
    <source>
        <dbReference type="EMBL" id="KAF3845435.1"/>
    </source>
</evidence>
<evidence type="ECO:0000256" key="1">
    <source>
        <dbReference type="SAM" id="MobiDB-lite"/>
    </source>
</evidence>